<keyword evidence="2" id="KW-1185">Reference proteome</keyword>
<organism evidence="1 2">
    <name type="scientific">Homarus americanus</name>
    <name type="common">American lobster</name>
    <dbReference type="NCBI Taxonomy" id="6706"/>
    <lineage>
        <taxon>Eukaryota</taxon>
        <taxon>Metazoa</taxon>
        <taxon>Ecdysozoa</taxon>
        <taxon>Arthropoda</taxon>
        <taxon>Crustacea</taxon>
        <taxon>Multicrustacea</taxon>
        <taxon>Malacostraca</taxon>
        <taxon>Eumalacostraca</taxon>
        <taxon>Eucarida</taxon>
        <taxon>Decapoda</taxon>
        <taxon>Pleocyemata</taxon>
        <taxon>Astacidea</taxon>
        <taxon>Nephropoidea</taxon>
        <taxon>Nephropidae</taxon>
        <taxon>Homarus</taxon>
    </lineage>
</organism>
<comment type="caution">
    <text evidence="1">The sequence shown here is derived from an EMBL/GenBank/DDBJ whole genome shotgun (WGS) entry which is preliminary data.</text>
</comment>
<name>A0A8J5NBN0_HOMAM</name>
<dbReference type="Proteomes" id="UP000747542">
    <property type="component" value="Unassembled WGS sequence"/>
</dbReference>
<reference evidence="1" key="1">
    <citation type="journal article" date="2021" name="Sci. Adv.">
        <title>The American lobster genome reveals insights on longevity, neural, and immune adaptations.</title>
        <authorList>
            <person name="Polinski J.M."/>
            <person name="Zimin A.V."/>
            <person name="Clark K.F."/>
            <person name="Kohn A.B."/>
            <person name="Sadowski N."/>
            <person name="Timp W."/>
            <person name="Ptitsyn A."/>
            <person name="Khanna P."/>
            <person name="Romanova D.Y."/>
            <person name="Williams P."/>
            <person name="Greenwood S.J."/>
            <person name="Moroz L.L."/>
            <person name="Walt D.R."/>
            <person name="Bodnar A.G."/>
        </authorList>
    </citation>
    <scope>NUCLEOTIDE SEQUENCE</scope>
    <source>
        <strain evidence="1">GMGI-L3</strain>
    </source>
</reference>
<dbReference type="AlphaFoldDB" id="A0A8J5NBN0"/>
<dbReference type="EMBL" id="JAHLQT010003582">
    <property type="protein sequence ID" value="KAG7176278.1"/>
    <property type="molecule type" value="Genomic_DNA"/>
</dbReference>
<sequence length="101" mass="11335">MANSTNHTHITATLTLRHHPSTPQHHTTYITPPYVTIPPYEPQHHSHVFELDMEETEGRGQRTCLPPNFGGGGDDPGATRLSTSWQHGIRIVTESENIKNF</sequence>
<evidence type="ECO:0000313" key="2">
    <source>
        <dbReference type="Proteomes" id="UP000747542"/>
    </source>
</evidence>
<accession>A0A8J5NBN0</accession>
<gene>
    <name evidence="1" type="ORF">Hamer_G009058</name>
</gene>
<evidence type="ECO:0000313" key="1">
    <source>
        <dbReference type="EMBL" id="KAG7176278.1"/>
    </source>
</evidence>
<protein>
    <submittedName>
        <fullName evidence="1">Uncharacterized protein</fullName>
    </submittedName>
</protein>
<proteinExistence type="predicted"/>